<comment type="caution">
    <text evidence="3">The sequence shown here is derived from an EMBL/GenBank/DDBJ whole genome shotgun (WGS) entry which is preliminary data.</text>
</comment>
<dbReference type="EMBL" id="JBJKBG010000005">
    <property type="protein sequence ID" value="KAL3737966.1"/>
    <property type="molecule type" value="Genomic_DNA"/>
</dbReference>
<evidence type="ECO:0000256" key="1">
    <source>
        <dbReference type="ARBA" id="ARBA00022737"/>
    </source>
</evidence>
<evidence type="ECO:0000256" key="2">
    <source>
        <dbReference type="PROSITE-ProRule" id="PRU00708"/>
    </source>
</evidence>
<dbReference type="NCBIfam" id="TIGR00756">
    <property type="entry name" value="PPR"/>
    <property type="match status" value="4"/>
</dbReference>
<feature type="repeat" description="PPR" evidence="2">
    <location>
        <begin position="147"/>
        <end position="181"/>
    </location>
</feature>
<evidence type="ECO:0000313" key="3">
    <source>
        <dbReference type="EMBL" id="KAL3737966.1"/>
    </source>
</evidence>
<dbReference type="InterPro" id="IPR002885">
    <property type="entry name" value="PPR_rpt"/>
</dbReference>
<dbReference type="InterPro" id="IPR011990">
    <property type="entry name" value="TPR-like_helical_dom_sf"/>
</dbReference>
<dbReference type="Pfam" id="PF01535">
    <property type="entry name" value="PPR"/>
    <property type="match status" value="4"/>
</dbReference>
<dbReference type="InterPro" id="IPR046960">
    <property type="entry name" value="PPR_At4g14850-like_plant"/>
</dbReference>
<protein>
    <recommendedName>
        <fullName evidence="5">Pentatricopeptide repeat-containing protein</fullName>
    </recommendedName>
</protein>
<dbReference type="Gene3D" id="1.25.40.10">
    <property type="entry name" value="Tetratricopeptide repeat domain"/>
    <property type="match status" value="4"/>
</dbReference>
<sequence>MSLDMLLLMPRHAKVLAELGTRFRHPPSTSTRSSASRACSVQEDHGATAAIAQRKESEARAGRVDLSMAARMLQSSARPCGYDLVRLIRAATTSRGSESHGLQLQSLALKRGFGSDVFVMTALMSFHVEKGSLRGAHNLFDEIPEPNVVSWNTLVSGYLRFGLFRKALSLFVQLNKSETCVGDAFSVTAALAACGRSSLLQLGRSIHSKIVKVGMRCSVFVSNCLIDMYGKCGCVQEAVRVFGAMCYKDTISWNSVLSACARNRNLEEALNFLQEMPNPDTISYNEVINGFAQFGNMEYAVQILLYMPKPNSSSWNSIITGYVNRNRSREALDFFTRMRSEGMEMDQFTFSSILSGIGSLAALSWGMAIHCCTTKCDFDSSVVVGSALVDMYSKCGQVEDAALMFDSLPQKNLITWNAMISGFAHNGYFAEVVHCFEQLLIDGIEPDEITFLNVLSAFSHGGMPSQLAMKYLESMIDDYRIHPTAEHGCSIIRLMGQRGEVRRAGKMIHKLGFSTWASVWRTLLGACGSCRDLETAKIAAAKLIQLEGDEDYIYVAMSNIYASHGKWSEAGAVRELMRSRGVRKGVGFSWIQVKNIISNSDVT</sequence>
<gene>
    <name evidence="3" type="ORF">ACJRO7_019487</name>
</gene>
<dbReference type="FunFam" id="1.25.40.10:FF:000606">
    <property type="entry name" value="Putative pentatricopeptide repeat-containing protein"/>
    <property type="match status" value="1"/>
</dbReference>
<dbReference type="FunFam" id="1.25.40.10:FF:001486">
    <property type="entry name" value="Pentatricopeptide repeat-containing protein mitochondrial"/>
    <property type="match status" value="1"/>
</dbReference>
<dbReference type="InterPro" id="IPR046848">
    <property type="entry name" value="E_motif"/>
</dbReference>
<proteinExistence type="predicted"/>
<dbReference type="AlphaFoldDB" id="A0ABD3KLP9"/>
<dbReference type="PROSITE" id="PS51375">
    <property type="entry name" value="PPR"/>
    <property type="match status" value="4"/>
</dbReference>
<feature type="repeat" description="PPR" evidence="2">
    <location>
        <begin position="412"/>
        <end position="446"/>
    </location>
</feature>
<dbReference type="Pfam" id="PF20431">
    <property type="entry name" value="E_motif"/>
    <property type="match status" value="1"/>
</dbReference>
<dbReference type="Proteomes" id="UP001634007">
    <property type="component" value="Unassembled WGS sequence"/>
</dbReference>
<dbReference type="Pfam" id="PF13041">
    <property type="entry name" value="PPR_2"/>
    <property type="match status" value="2"/>
</dbReference>
<evidence type="ECO:0000313" key="4">
    <source>
        <dbReference type="Proteomes" id="UP001634007"/>
    </source>
</evidence>
<dbReference type="FunFam" id="1.25.40.10:FF:000090">
    <property type="entry name" value="Pentatricopeptide repeat-containing protein, chloroplastic"/>
    <property type="match status" value="1"/>
</dbReference>
<accession>A0ABD3KLP9</accession>
<feature type="repeat" description="PPR" evidence="2">
    <location>
        <begin position="311"/>
        <end position="345"/>
    </location>
</feature>
<name>A0ABD3KLP9_EUCGL</name>
<keyword evidence="4" id="KW-1185">Reference proteome</keyword>
<evidence type="ECO:0008006" key="5">
    <source>
        <dbReference type="Google" id="ProtNLM"/>
    </source>
</evidence>
<feature type="repeat" description="PPR" evidence="2">
    <location>
        <begin position="249"/>
        <end position="283"/>
    </location>
</feature>
<keyword evidence="1" id="KW-0677">Repeat</keyword>
<organism evidence="3 4">
    <name type="scientific">Eucalyptus globulus</name>
    <name type="common">Tasmanian blue gum</name>
    <dbReference type="NCBI Taxonomy" id="34317"/>
    <lineage>
        <taxon>Eukaryota</taxon>
        <taxon>Viridiplantae</taxon>
        <taxon>Streptophyta</taxon>
        <taxon>Embryophyta</taxon>
        <taxon>Tracheophyta</taxon>
        <taxon>Spermatophyta</taxon>
        <taxon>Magnoliopsida</taxon>
        <taxon>eudicotyledons</taxon>
        <taxon>Gunneridae</taxon>
        <taxon>Pentapetalae</taxon>
        <taxon>rosids</taxon>
        <taxon>malvids</taxon>
        <taxon>Myrtales</taxon>
        <taxon>Myrtaceae</taxon>
        <taxon>Myrtoideae</taxon>
        <taxon>Eucalypteae</taxon>
        <taxon>Eucalyptus</taxon>
    </lineage>
</organism>
<reference evidence="3 4" key="1">
    <citation type="submission" date="2024-11" db="EMBL/GenBank/DDBJ databases">
        <title>Chromosome-level genome assembly of Eucalyptus globulus Labill. provides insights into its genome evolution.</title>
        <authorList>
            <person name="Li X."/>
        </authorList>
    </citation>
    <scope>NUCLEOTIDE SEQUENCE [LARGE SCALE GENOMIC DNA]</scope>
    <source>
        <strain evidence="3">CL2024</strain>
        <tissue evidence="3">Fresh tender leaves</tissue>
    </source>
</reference>
<dbReference type="PANTHER" id="PTHR47926">
    <property type="entry name" value="PENTATRICOPEPTIDE REPEAT-CONTAINING PROTEIN"/>
    <property type="match status" value="1"/>
</dbReference>